<sequence length="181" mass="21325">MKESNKRLKTKRIIENAMVQLLMDQPFDQISTVKLAEKAGISRSSFYTHYKDKYDMIEHYQSKLFHTFEYIFQKYAHHKRDAILEVFEYLESEPLLAALLSENGTKEIQNFLRNKLHIMLSTDLQKRFMKLQLNPIELEYSSIYLTNALFGVCQTWIAHGKKESPQEMTDFLMKMLGGDAN</sequence>
<protein>
    <submittedName>
        <fullName evidence="4">DNA-binding transcriptional repressor FabR</fullName>
    </submittedName>
</protein>
<evidence type="ECO:0000313" key="5">
    <source>
        <dbReference type="Proteomes" id="UP000272928"/>
    </source>
</evidence>
<dbReference type="SUPFAM" id="SSF46689">
    <property type="entry name" value="Homeodomain-like"/>
    <property type="match status" value="1"/>
</dbReference>
<dbReference type="RefSeq" id="WP_125827398.1">
    <property type="nucleotide sequence ID" value="NZ_RJNQ01000003.1"/>
</dbReference>
<dbReference type="InterPro" id="IPR001647">
    <property type="entry name" value="HTH_TetR"/>
</dbReference>
<dbReference type="PANTHER" id="PTHR43479">
    <property type="entry name" value="ACREF/ENVCD OPERON REPRESSOR-RELATED"/>
    <property type="match status" value="1"/>
</dbReference>
<dbReference type="EMBL" id="RJNQ01000003">
    <property type="protein sequence ID" value="RSI79034.1"/>
    <property type="molecule type" value="Genomic_DNA"/>
</dbReference>
<dbReference type="Proteomes" id="UP000272928">
    <property type="component" value="Unassembled WGS sequence"/>
</dbReference>
<dbReference type="InterPro" id="IPR009057">
    <property type="entry name" value="Homeodomain-like_sf"/>
</dbReference>
<evidence type="ECO:0000256" key="2">
    <source>
        <dbReference type="PROSITE-ProRule" id="PRU00335"/>
    </source>
</evidence>
<keyword evidence="1 2" id="KW-0238">DNA-binding</keyword>
<dbReference type="InterPro" id="IPR039532">
    <property type="entry name" value="TetR_C_Firmicutes"/>
</dbReference>
<accession>A0A3R9JIV2</accession>
<feature type="domain" description="HTH tetR-type" evidence="3">
    <location>
        <begin position="8"/>
        <end position="68"/>
    </location>
</feature>
<dbReference type="Pfam" id="PF14278">
    <property type="entry name" value="TetR_C_8"/>
    <property type="match status" value="1"/>
</dbReference>
<evidence type="ECO:0000313" key="4">
    <source>
        <dbReference type="EMBL" id="RSI79034.1"/>
    </source>
</evidence>
<dbReference type="GO" id="GO:0003677">
    <property type="term" value="F:DNA binding"/>
    <property type="evidence" value="ECO:0007669"/>
    <property type="project" value="UniProtKB-UniRule"/>
</dbReference>
<comment type="caution">
    <text evidence="4">The sequence shown here is derived from an EMBL/GenBank/DDBJ whole genome shotgun (WGS) entry which is preliminary data.</text>
</comment>
<proteinExistence type="predicted"/>
<name>A0A3R9JIV2_STRMT</name>
<dbReference type="Pfam" id="PF00440">
    <property type="entry name" value="TetR_N"/>
    <property type="match status" value="1"/>
</dbReference>
<dbReference type="PROSITE" id="PS50977">
    <property type="entry name" value="HTH_TETR_2"/>
    <property type="match status" value="1"/>
</dbReference>
<feature type="DNA-binding region" description="H-T-H motif" evidence="2">
    <location>
        <begin position="31"/>
        <end position="50"/>
    </location>
</feature>
<dbReference type="InterPro" id="IPR050624">
    <property type="entry name" value="HTH-type_Tx_Regulator"/>
</dbReference>
<reference evidence="4 5" key="1">
    <citation type="submission" date="2018-11" db="EMBL/GenBank/DDBJ databases">
        <title>Species Designations Belie Phenotypic and Genotypic Heterogeneity in Oral Streptococci.</title>
        <authorList>
            <person name="Velsko I."/>
        </authorList>
    </citation>
    <scope>NUCLEOTIDE SEQUENCE [LARGE SCALE GENOMIC DNA]</scope>
    <source>
        <strain evidence="4 5">BCA16</strain>
    </source>
</reference>
<evidence type="ECO:0000256" key="1">
    <source>
        <dbReference type="ARBA" id="ARBA00023125"/>
    </source>
</evidence>
<organism evidence="4 5">
    <name type="scientific">Streptococcus mitis</name>
    <dbReference type="NCBI Taxonomy" id="28037"/>
    <lineage>
        <taxon>Bacteria</taxon>
        <taxon>Bacillati</taxon>
        <taxon>Bacillota</taxon>
        <taxon>Bacilli</taxon>
        <taxon>Lactobacillales</taxon>
        <taxon>Streptococcaceae</taxon>
        <taxon>Streptococcus</taxon>
        <taxon>Streptococcus mitis group</taxon>
    </lineage>
</organism>
<dbReference type="PANTHER" id="PTHR43479:SF7">
    <property type="entry name" value="TETR-FAMILY TRANSCRIPTIONAL REGULATOR"/>
    <property type="match status" value="1"/>
</dbReference>
<dbReference type="Gene3D" id="1.10.357.10">
    <property type="entry name" value="Tetracycline Repressor, domain 2"/>
    <property type="match status" value="1"/>
</dbReference>
<dbReference type="AlphaFoldDB" id="A0A3R9JIV2"/>
<evidence type="ECO:0000259" key="3">
    <source>
        <dbReference type="PROSITE" id="PS50977"/>
    </source>
</evidence>
<gene>
    <name evidence="4" type="ORF">D8856_02235</name>
</gene>